<dbReference type="Pfam" id="PF00873">
    <property type="entry name" value="ACR_tran"/>
    <property type="match status" value="1"/>
</dbReference>
<gene>
    <name evidence="2" type="ORF">DCO61_10055</name>
    <name evidence="3" type="ORF">LS64_002710</name>
</gene>
<evidence type="ECO:0000256" key="1">
    <source>
        <dbReference type="SAM" id="Phobius"/>
    </source>
</evidence>
<protein>
    <submittedName>
        <fullName evidence="3">Efflux RND transporter permease subunit</fullName>
    </submittedName>
</protein>
<evidence type="ECO:0000313" key="5">
    <source>
        <dbReference type="Proteomes" id="UP000477070"/>
    </source>
</evidence>
<dbReference type="PANTHER" id="PTHR32063:SF19">
    <property type="entry name" value="CATION EFFLUX SYSTEM PROTEIN CUSA"/>
    <property type="match status" value="1"/>
</dbReference>
<evidence type="ECO:0000313" key="3">
    <source>
        <dbReference type="EMBL" id="TLD95359.1"/>
    </source>
</evidence>
<reference evidence="2 5" key="4">
    <citation type="submission" date="2019-12" db="EMBL/GenBank/DDBJ databases">
        <title>Multi-Generational Helicobacter saguini Isolates.</title>
        <authorList>
            <person name="Mannion A."/>
            <person name="Shen Z."/>
            <person name="Fox J.G."/>
        </authorList>
    </citation>
    <scope>NUCLEOTIDE SEQUENCE [LARGE SCALE GENOMIC DNA]</scope>
    <source>
        <strain evidence="2">16-048</strain>
        <strain evidence="5">16-048 (F4)</strain>
    </source>
</reference>
<dbReference type="InterPro" id="IPR001036">
    <property type="entry name" value="Acrflvin-R"/>
</dbReference>
<proteinExistence type="predicted"/>
<feature type="transmembrane region" description="Helical" evidence="1">
    <location>
        <begin position="183"/>
        <end position="205"/>
    </location>
</feature>
<keyword evidence="4" id="KW-1185">Reference proteome</keyword>
<feature type="transmembrane region" description="Helical" evidence="1">
    <location>
        <begin position="152"/>
        <end position="171"/>
    </location>
</feature>
<accession>A0A347W0W1</accession>
<keyword evidence="1" id="KW-1133">Transmembrane helix</keyword>
<dbReference type="PANTHER" id="PTHR32063">
    <property type="match status" value="1"/>
</dbReference>
<reference evidence="3 4" key="1">
    <citation type="journal article" date="2014" name="Genome Announc.">
        <title>Draft genome sequences of eight enterohepatic helicobacter species isolated from both laboratory and wild rodents.</title>
        <authorList>
            <person name="Sheh A."/>
            <person name="Shen Z."/>
            <person name="Fox J.G."/>
        </authorList>
    </citation>
    <scope>NUCLEOTIDE SEQUENCE [LARGE SCALE GENOMIC DNA]</scope>
    <source>
        <strain evidence="3 4">MIT 97-6194</strain>
    </source>
</reference>
<dbReference type="OrthoDB" id="9798415at2"/>
<keyword evidence="1" id="KW-0472">Membrane</keyword>
<reference evidence="3" key="3">
    <citation type="submission" date="2018-04" db="EMBL/GenBank/DDBJ databases">
        <authorList>
            <person name="Sheh A."/>
            <person name="Shen Z."/>
            <person name="Mannion A.J."/>
            <person name="Fox J.G."/>
        </authorList>
    </citation>
    <scope>NUCLEOTIDE SEQUENCE</scope>
    <source>
        <strain evidence="3">MIT 97-6194</strain>
    </source>
</reference>
<reference evidence="3 4" key="2">
    <citation type="journal article" date="2016" name="Infect. Immun.">
        <title>Helicobacter saguini, a Novel Helicobacter Isolated from Cotton-Top Tamarins with Ulcerative Colitis, Has Proinflammatory Properties and Induces Typhlocolitis and Dysplasia in Gnotobiotic IL-10-/- Mice.</title>
        <authorList>
            <person name="Shen Z."/>
            <person name="Mannion A."/>
            <person name="Whary M.T."/>
            <person name="Muthupalani S."/>
            <person name="Sheh A."/>
            <person name="Feng Y."/>
            <person name="Gong G."/>
            <person name="Vandamme P."/>
            <person name="Holcombe H.R."/>
            <person name="Paster B.J."/>
            <person name="Fox J.G."/>
        </authorList>
    </citation>
    <scope>NUCLEOTIDE SEQUENCE [LARGE SCALE GENOMIC DNA]</scope>
    <source>
        <strain evidence="3 4">MIT 97-6194</strain>
    </source>
</reference>
<dbReference type="EMBL" id="QBIU01000002">
    <property type="protein sequence ID" value="MWV70333.1"/>
    <property type="molecule type" value="Genomic_DNA"/>
</dbReference>
<dbReference type="EMBL" id="JRMP02000003">
    <property type="protein sequence ID" value="TLD95359.1"/>
    <property type="molecule type" value="Genomic_DNA"/>
</dbReference>
<evidence type="ECO:0000313" key="2">
    <source>
        <dbReference type="EMBL" id="MWV70333.1"/>
    </source>
</evidence>
<organism evidence="3 4">
    <name type="scientific">Helicobacter saguini</name>
    <dbReference type="NCBI Taxonomy" id="1548018"/>
    <lineage>
        <taxon>Bacteria</taxon>
        <taxon>Pseudomonadati</taxon>
        <taxon>Campylobacterota</taxon>
        <taxon>Epsilonproteobacteria</taxon>
        <taxon>Campylobacterales</taxon>
        <taxon>Helicobacteraceae</taxon>
        <taxon>Helicobacter</taxon>
    </lineage>
</organism>
<keyword evidence="1" id="KW-0812">Transmembrane</keyword>
<dbReference type="Proteomes" id="UP000029714">
    <property type="component" value="Unassembled WGS sequence"/>
</dbReference>
<dbReference type="GO" id="GO:0042910">
    <property type="term" value="F:xenobiotic transmembrane transporter activity"/>
    <property type="evidence" value="ECO:0007669"/>
    <property type="project" value="TreeGrafter"/>
</dbReference>
<dbReference type="Proteomes" id="UP000477070">
    <property type="component" value="Unassembled WGS sequence"/>
</dbReference>
<dbReference type="SUPFAM" id="SSF82866">
    <property type="entry name" value="Multidrug efflux transporter AcrB transmembrane domain"/>
    <property type="match status" value="1"/>
</dbReference>
<dbReference type="GO" id="GO:0005886">
    <property type="term" value="C:plasma membrane"/>
    <property type="evidence" value="ECO:0007669"/>
    <property type="project" value="TreeGrafter"/>
</dbReference>
<dbReference type="AlphaFoldDB" id="A0A347W0W1"/>
<comment type="caution">
    <text evidence="3">The sequence shown here is derived from an EMBL/GenBank/DDBJ whole genome shotgun (WGS) entry which is preliminary data.</text>
</comment>
<name>A0A347W0W1_9HELI</name>
<feature type="transmembrane region" description="Helical" evidence="1">
    <location>
        <begin position="6"/>
        <end position="31"/>
    </location>
</feature>
<dbReference type="Gene3D" id="1.20.1640.10">
    <property type="entry name" value="Multidrug efflux transporter AcrB transmembrane domain"/>
    <property type="match status" value="1"/>
</dbReference>
<evidence type="ECO:0000313" key="4">
    <source>
        <dbReference type="Proteomes" id="UP000029714"/>
    </source>
</evidence>
<sequence>MGYNLNIAGIVGLLALLGIASETSIVMLLYLEQSFQSMILDSKGRNFIESSADSKGDFMEYSSMKSTMESSFMESKGATSSIPCGDTTSSPPPLRRGVGGWVIASIRKAIHKKDSIKSSVDSKDSIESNKTYLKALQEAVIFGAAKRVRPKLMTVFSIIASLIPIMFSQGVGSEIMKAIATPMLFGMISSTILTLFIIPLSFFILKGKRF</sequence>